<protein>
    <submittedName>
        <fullName evidence="1">Uncharacterized protein</fullName>
    </submittedName>
</protein>
<evidence type="ECO:0000313" key="2">
    <source>
        <dbReference type="EMBL" id="CAF1642004.1"/>
    </source>
</evidence>
<proteinExistence type="predicted"/>
<reference evidence="1" key="1">
    <citation type="submission" date="2021-02" db="EMBL/GenBank/DDBJ databases">
        <authorList>
            <person name="Nowell W R."/>
        </authorList>
    </citation>
    <scope>NUCLEOTIDE SEQUENCE</scope>
</reference>
<dbReference type="GO" id="GO:0032039">
    <property type="term" value="C:integrator complex"/>
    <property type="evidence" value="ECO:0007669"/>
    <property type="project" value="TreeGrafter"/>
</dbReference>
<organism evidence="1 4">
    <name type="scientific">Adineta steineri</name>
    <dbReference type="NCBI Taxonomy" id="433720"/>
    <lineage>
        <taxon>Eukaryota</taxon>
        <taxon>Metazoa</taxon>
        <taxon>Spiralia</taxon>
        <taxon>Gnathifera</taxon>
        <taxon>Rotifera</taxon>
        <taxon>Eurotatoria</taxon>
        <taxon>Bdelloidea</taxon>
        <taxon>Adinetida</taxon>
        <taxon>Adinetidae</taxon>
        <taxon>Adineta</taxon>
    </lineage>
</organism>
<dbReference type="OrthoDB" id="64340at2759"/>
<dbReference type="InterPro" id="IPR038751">
    <property type="entry name" value="INTS8"/>
</dbReference>
<evidence type="ECO:0000313" key="1">
    <source>
        <dbReference type="EMBL" id="CAF1493004.1"/>
    </source>
</evidence>
<dbReference type="AlphaFoldDB" id="A0A815SN86"/>
<feature type="non-terminal residue" evidence="1">
    <location>
        <position position="1"/>
    </location>
</feature>
<sequence>EFTSSVSSQTASWLDFLLNPTFANLIEQKTKLKIATENPNDIELKDNRIRASRYFAMKIAAKFNWNLFVIEKRIPVTVASDLIHCFVRLTTQTDKNYKDREQLQQLNRLDEPALFAVQLLHRWLGVNLAGYVDPLQYMRGPNENVIELVCAKMKESVQALDALLEWKSVVCIPMDACFGLIDIETGSVSCDWSRTQIYPLVECLARIAYDLGLIYFYEQNYVNAYTMFRHVHDVRNQLESTNYFSSLHGYLTSLNAINLSMEQSHLFKSKDRFLMSVPSPRTSIEIALLAEDNEMKEMTLAARHRLEDHLEVGSQQYRIVCSFNLIRSLLDGKYVSNTQYAYDFLEIALQKIKQVTPKQQLLLNSSLRIHFHNLTKNLQEQLRLNNFAHLFGLTFSIPILCSRIQQSIQRSNLIERSTSAIQFKW</sequence>
<evidence type="ECO:0000313" key="4">
    <source>
        <dbReference type="Proteomes" id="UP000663877"/>
    </source>
</evidence>
<dbReference type="PANTHER" id="PTHR13350:SF1">
    <property type="entry name" value="INTEGRATOR COMPLEX SUBUNIT 8"/>
    <property type="match status" value="1"/>
</dbReference>
<dbReference type="EMBL" id="CAJNOM010003133">
    <property type="protein sequence ID" value="CAF1642004.1"/>
    <property type="molecule type" value="Genomic_DNA"/>
</dbReference>
<dbReference type="Proteomes" id="UP000663877">
    <property type="component" value="Unassembled WGS sequence"/>
</dbReference>
<dbReference type="GO" id="GO:0034472">
    <property type="term" value="P:snRNA 3'-end processing"/>
    <property type="evidence" value="ECO:0007669"/>
    <property type="project" value="InterPro"/>
</dbReference>
<comment type="caution">
    <text evidence="1">The sequence shown here is derived from an EMBL/GenBank/DDBJ whole genome shotgun (WGS) entry which is preliminary data.</text>
</comment>
<dbReference type="PANTHER" id="PTHR13350">
    <property type="entry name" value="INTEGRATOR COMPLEX SUBUNIT 8"/>
    <property type="match status" value="1"/>
</dbReference>
<dbReference type="EMBL" id="CAJNOI010002806">
    <property type="protein sequence ID" value="CAF1493004.1"/>
    <property type="molecule type" value="Genomic_DNA"/>
</dbReference>
<gene>
    <name evidence="1" type="ORF">BJG266_LOCUS42719</name>
    <name evidence="2" type="ORF">QVE165_LOCUS59605</name>
</gene>
<dbReference type="GO" id="GO:0005694">
    <property type="term" value="C:chromosome"/>
    <property type="evidence" value="ECO:0007669"/>
    <property type="project" value="UniProtKB-SubCell"/>
</dbReference>
<keyword evidence="3" id="KW-1185">Reference proteome</keyword>
<accession>A0A815SN86</accession>
<dbReference type="Proteomes" id="UP000663832">
    <property type="component" value="Unassembled WGS sequence"/>
</dbReference>
<name>A0A815SN86_9BILA</name>
<evidence type="ECO:0000313" key="3">
    <source>
        <dbReference type="Proteomes" id="UP000663832"/>
    </source>
</evidence>